<gene>
    <name evidence="2" type="ORF">PPENT_87.1.T1240001</name>
</gene>
<organism evidence="2 3">
    <name type="scientific">Paramecium pentaurelia</name>
    <dbReference type="NCBI Taxonomy" id="43138"/>
    <lineage>
        <taxon>Eukaryota</taxon>
        <taxon>Sar</taxon>
        <taxon>Alveolata</taxon>
        <taxon>Ciliophora</taxon>
        <taxon>Intramacronucleata</taxon>
        <taxon>Oligohymenophorea</taxon>
        <taxon>Peniculida</taxon>
        <taxon>Parameciidae</taxon>
        <taxon>Paramecium</taxon>
    </lineage>
</organism>
<feature type="transmembrane region" description="Helical" evidence="1">
    <location>
        <begin position="341"/>
        <end position="360"/>
    </location>
</feature>
<keyword evidence="1" id="KW-0472">Membrane</keyword>
<name>A0A8S1XHB2_9CILI</name>
<keyword evidence="1" id="KW-0812">Transmembrane</keyword>
<sequence>MKRNHKAKLYMHKDQNSLLGLNKPIFLLQFQKYSLIIKQRTYSKQISFYFDIKYVVIEHYEQYDTPQIQFFQNLLHYQTQVPIIYLKSWQYSSILQKRVACYGSIETRRSHTNFNIIIALSISSQSIETIFRIINWDSLYMNNYSKNFLVFLSKKLPELASQSSHLYVELQYDNVVDSLVQSFTVNPQHSFRKLMLLHLESYCYFQKDQKNNIMYILFPRILRFQFTFFLPFLMYIFNSKIRVNKEQNLEASRNLITCAMGIIKLIATYTVEAIMYFKDEQNHTLNQNLIYQREVTFGSSRPINKFSTQFQQKESIQQDGINKGQPPKSIQFFRKLGKYKAIMIFMLIFHIIIYVTSVYADHLFEQGDVRNFNYASNPTLIYSSFAKQFSYIFSISLFQGSIEGCLESTELYHGLYLNQFTFKDESVQVTNNLNINCPNSLQTHFIIKIVIQGSIQFFRYYAEGSQFNNLAVQNQVTINFYIQKLKNFGYQILSSLSDHALINPIIRDMLPYGLSQVVLMAWYKLIFKQIK</sequence>
<evidence type="ECO:0000313" key="2">
    <source>
        <dbReference type="EMBL" id="CAD8200204.1"/>
    </source>
</evidence>
<keyword evidence="3" id="KW-1185">Reference proteome</keyword>
<reference evidence="2" key="1">
    <citation type="submission" date="2021-01" db="EMBL/GenBank/DDBJ databases">
        <authorList>
            <consortium name="Genoscope - CEA"/>
            <person name="William W."/>
        </authorList>
    </citation>
    <scope>NUCLEOTIDE SEQUENCE</scope>
</reference>
<keyword evidence="1" id="KW-1133">Transmembrane helix</keyword>
<proteinExistence type="predicted"/>
<evidence type="ECO:0000313" key="3">
    <source>
        <dbReference type="Proteomes" id="UP000689195"/>
    </source>
</evidence>
<dbReference type="Proteomes" id="UP000689195">
    <property type="component" value="Unassembled WGS sequence"/>
</dbReference>
<protein>
    <recommendedName>
        <fullName evidence="4">Transmembrane protein</fullName>
    </recommendedName>
</protein>
<evidence type="ECO:0000256" key="1">
    <source>
        <dbReference type="SAM" id="Phobius"/>
    </source>
</evidence>
<evidence type="ECO:0008006" key="4">
    <source>
        <dbReference type="Google" id="ProtNLM"/>
    </source>
</evidence>
<dbReference type="AlphaFoldDB" id="A0A8S1XHB2"/>
<accession>A0A8S1XHB2</accession>
<comment type="caution">
    <text evidence="2">The sequence shown here is derived from an EMBL/GenBank/DDBJ whole genome shotgun (WGS) entry which is preliminary data.</text>
</comment>
<feature type="transmembrane region" description="Helical" evidence="1">
    <location>
        <begin position="213"/>
        <end position="237"/>
    </location>
</feature>
<dbReference type="EMBL" id="CAJJDO010000124">
    <property type="protein sequence ID" value="CAD8200204.1"/>
    <property type="molecule type" value="Genomic_DNA"/>
</dbReference>